<dbReference type="GO" id="GO:0006915">
    <property type="term" value="P:apoptotic process"/>
    <property type="evidence" value="ECO:0007669"/>
    <property type="project" value="UniProtKB-KW"/>
</dbReference>
<name>A0A8D0H638_SPHPU</name>
<feature type="compositionally biased region" description="Polar residues" evidence="17">
    <location>
        <begin position="182"/>
        <end position="197"/>
    </location>
</feature>
<feature type="domain" description="Protein phosphatase 1 regulatory subunit 15A/B C-terminal" evidence="18">
    <location>
        <begin position="418"/>
        <end position="599"/>
    </location>
</feature>
<dbReference type="Pfam" id="PF10488">
    <property type="entry name" value="PP1c_bdg"/>
    <property type="match status" value="1"/>
</dbReference>
<evidence type="ECO:0000256" key="9">
    <source>
        <dbReference type="ARBA" id="ARBA00022843"/>
    </source>
</evidence>
<dbReference type="GO" id="GO:0034976">
    <property type="term" value="P:response to endoplasmic reticulum stress"/>
    <property type="evidence" value="ECO:0007669"/>
    <property type="project" value="TreeGrafter"/>
</dbReference>
<keyword evidence="6" id="KW-0677">Repeat</keyword>
<evidence type="ECO:0000256" key="10">
    <source>
        <dbReference type="ARBA" id="ARBA00022845"/>
    </source>
</evidence>
<keyword evidence="10" id="KW-0810">Translation regulation</keyword>
<keyword evidence="11" id="KW-0346">Stress response</keyword>
<evidence type="ECO:0000256" key="3">
    <source>
        <dbReference type="ARBA" id="ARBA00010161"/>
    </source>
</evidence>
<feature type="region of interest" description="Disordered" evidence="17">
    <location>
        <begin position="229"/>
        <end position="277"/>
    </location>
</feature>
<keyword evidence="9" id="KW-0832">Ubl conjugation</keyword>
<accession>A0A8D0H638</accession>
<evidence type="ECO:0000256" key="5">
    <source>
        <dbReference type="ARBA" id="ARBA00022703"/>
    </source>
</evidence>
<proteinExistence type="inferred from homology"/>
<feature type="region of interest" description="Disordered" evidence="17">
    <location>
        <begin position="617"/>
        <end position="656"/>
    </location>
</feature>
<evidence type="ECO:0000256" key="2">
    <source>
        <dbReference type="ARBA" id="ARBA00004570"/>
    </source>
</evidence>
<evidence type="ECO:0000256" key="6">
    <source>
        <dbReference type="ARBA" id="ARBA00022737"/>
    </source>
</evidence>
<dbReference type="GO" id="GO:0019888">
    <property type="term" value="F:protein phosphatase regulator activity"/>
    <property type="evidence" value="ECO:0007669"/>
    <property type="project" value="TreeGrafter"/>
</dbReference>
<keyword evidence="12" id="KW-0496">Mitochondrion</keyword>
<dbReference type="GO" id="GO:0000164">
    <property type="term" value="C:protein phosphatase type 1 complex"/>
    <property type="evidence" value="ECO:0007669"/>
    <property type="project" value="TreeGrafter"/>
</dbReference>
<sequence length="656" mass="72388">MSPNLMSVCPRLRQKEMSLSFIRCKMELISNPEPEAPIPLNMAVKLFCLLLHLSTDLIERWLYNWRGFLKVVMEVIFQDMISRSRGKALLGSGGMMESKSSPSGGWVNLAEDGEEQEFKSATNVQDPFKSGGHLSASSRCNPEGPSSPGDLMRPQSEGPTSSPKREPWKDDDPNQHPESPFIPQQNTNPVGSSSKHLGNTRHYGGGLWCTAEGQCHLKALGRCSEAVGDGRECHQADPEKGVDLGDRSQPALESPSGSEDDRGSLGYCGDLEDGSQQGLESSYIPKVDKGCFEIHMDFRNSFQTFLEGPSISKDLDECLENREDFQDEAQQHFKGPALSQEDGRYFGHSGNFNDVKEPHSEGLSAAKENGECLEGGMVGGNFKEPAGTLTCFENPLVKSLFFCPSDEIEDVSQSESDSDWSELEEEEDGAEGQEEDKIWESFFQTRDPFNLLCFSKPTGQHKTPAPNQTRPKDIKVSFYLNKAPRPCSPPRKPRSQQCLSATYSPHHCQLSLKAMDGTLKAETSTSAQEGNRAIRKVRFSPVVTVRPLVVWGFASRAARRGPWEEMARDRSRFRQRIAKAEAILRPCLEPGHRAEIWERIYGDASIQGVEPRNVRISRSSHEPAGNPGVQGEASESVGLFPSNDGAAGTSGNRVES</sequence>
<reference evidence="19" key="2">
    <citation type="submission" date="2025-09" db="UniProtKB">
        <authorList>
            <consortium name="Ensembl"/>
        </authorList>
    </citation>
    <scope>IDENTIFICATION</scope>
</reference>
<feature type="region of interest" description="Disordered" evidence="17">
    <location>
        <begin position="411"/>
        <end position="435"/>
    </location>
</feature>
<keyword evidence="13" id="KW-0472">Membrane</keyword>
<dbReference type="PANTHER" id="PTHR16489:SF14">
    <property type="entry name" value="PROTEIN PHOSPHATASE 1 REGULATORY SUBUNIT 15A"/>
    <property type="match status" value="1"/>
</dbReference>
<feature type="compositionally biased region" description="Acidic residues" evidence="17">
    <location>
        <begin position="411"/>
        <end position="434"/>
    </location>
</feature>
<evidence type="ECO:0000313" key="19">
    <source>
        <dbReference type="Ensembl" id="ENSSPUP00000019030.1"/>
    </source>
</evidence>
<evidence type="ECO:0000256" key="11">
    <source>
        <dbReference type="ARBA" id="ARBA00023016"/>
    </source>
</evidence>
<keyword evidence="20" id="KW-1185">Reference proteome</keyword>
<evidence type="ECO:0000256" key="17">
    <source>
        <dbReference type="SAM" id="MobiDB-lite"/>
    </source>
</evidence>
<evidence type="ECO:0000256" key="7">
    <source>
        <dbReference type="ARBA" id="ARBA00022787"/>
    </source>
</evidence>
<dbReference type="AlphaFoldDB" id="A0A8D0H638"/>
<evidence type="ECO:0000313" key="20">
    <source>
        <dbReference type="Proteomes" id="UP000694392"/>
    </source>
</evidence>
<comment type="subcellular location">
    <subcellularLocation>
        <location evidence="1">Endoplasmic reticulum membrane</location>
        <topology evidence="1">Peripheral membrane protein</topology>
        <orientation evidence="1">Cytoplasmic side</orientation>
    </subcellularLocation>
    <subcellularLocation>
        <location evidence="2">Mitochondrion outer membrane</location>
        <topology evidence="2">Peripheral membrane protein</topology>
        <orientation evidence="2">Cytoplasmic side</orientation>
    </subcellularLocation>
</comment>
<reference evidence="19" key="1">
    <citation type="submission" date="2025-08" db="UniProtKB">
        <authorList>
            <consortium name="Ensembl"/>
        </authorList>
    </citation>
    <scope>IDENTIFICATION</scope>
</reference>
<feature type="region of interest" description="Disordered" evidence="17">
    <location>
        <begin position="89"/>
        <end position="108"/>
    </location>
</feature>
<feature type="compositionally biased region" description="Basic and acidic residues" evidence="17">
    <location>
        <begin position="229"/>
        <end position="246"/>
    </location>
</feature>
<dbReference type="GO" id="GO:0005741">
    <property type="term" value="C:mitochondrial outer membrane"/>
    <property type="evidence" value="ECO:0007669"/>
    <property type="project" value="UniProtKB-SubCell"/>
</dbReference>
<dbReference type="InterPro" id="IPR019523">
    <property type="entry name" value="Prot_Pase1_reg-su15A/B_C"/>
</dbReference>
<evidence type="ECO:0000256" key="15">
    <source>
        <dbReference type="ARBA" id="ARBA00042438"/>
    </source>
</evidence>
<dbReference type="Proteomes" id="UP000694392">
    <property type="component" value="Unplaced"/>
</dbReference>
<evidence type="ECO:0000259" key="18">
    <source>
        <dbReference type="Pfam" id="PF10488"/>
    </source>
</evidence>
<evidence type="ECO:0000256" key="16">
    <source>
        <dbReference type="ARBA" id="ARBA00047011"/>
    </source>
</evidence>
<organism evidence="19 20">
    <name type="scientific">Sphenodon punctatus</name>
    <name type="common">Tuatara</name>
    <name type="synonym">Hatteria punctata</name>
    <dbReference type="NCBI Taxonomy" id="8508"/>
    <lineage>
        <taxon>Eukaryota</taxon>
        <taxon>Metazoa</taxon>
        <taxon>Chordata</taxon>
        <taxon>Craniata</taxon>
        <taxon>Vertebrata</taxon>
        <taxon>Euteleostomi</taxon>
        <taxon>Lepidosauria</taxon>
        <taxon>Sphenodontia</taxon>
        <taxon>Sphenodontidae</taxon>
        <taxon>Sphenodon</taxon>
    </lineage>
</organism>
<dbReference type="InterPro" id="IPR051254">
    <property type="entry name" value="PPP1R15"/>
</dbReference>
<dbReference type="GeneTree" id="ENSGT00940000154404"/>
<dbReference type="Ensembl" id="ENSSPUT00000020268.1">
    <property type="protein sequence ID" value="ENSSPUP00000019030.1"/>
    <property type="gene ID" value="ENSSPUG00000014660.1"/>
</dbReference>
<evidence type="ECO:0000256" key="4">
    <source>
        <dbReference type="ARBA" id="ARBA00022553"/>
    </source>
</evidence>
<protein>
    <recommendedName>
        <fullName evidence="14">Protein phosphatase 1 regulatory subunit 15A</fullName>
    </recommendedName>
    <alternativeName>
        <fullName evidence="15">Growth arrest and DNA damage-inducible protein GADD34</fullName>
    </alternativeName>
</protein>
<keyword evidence="4" id="KW-0597">Phosphoprotein</keyword>
<dbReference type="GO" id="GO:0005789">
    <property type="term" value="C:endoplasmic reticulum membrane"/>
    <property type="evidence" value="ECO:0007669"/>
    <property type="project" value="UniProtKB-SubCell"/>
</dbReference>
<keyword evidence="7" id="KW-1000">Mitochondrion outer membrane</keyword>
<dbReference type="GO" id="GO:0006417">
    <property type="term" value="P:regulation of translation"/>
    <property type="evidence" value="ECO:0007669"/>
    <property type="project" value="UniProtKB-KW"/>
</dbReference>
<dbReference type="PANTHER" id="PTHR16489">
    <property type="entry name" value="GH11727P"/>
    <property type="match status" value="1"/>
</dbReference>
<evidence type="ECO:0000256" key="14">
    <source>
        <dbReference type="ARBA" id="ARBA00040008"/>
    </source>
</evidence>
<feature type="region of interest" description="Disordered" evidence="17">
    <location>
        <begin position="115"/>
        <end position="198"/>
    </location>
</feature>
<evidence type="ECO:0000256" key="1">
    <source>
        <dbReference type="ARBA" id="ARBA00004397"/>
    </source>
</evidence>
<comment type="subunit">
    <text evidence="16">Interacts with PPP1CA. Interacts with EIF2S1. Interacts with PCNA. Interacts with LYN and KMT2A/MLL1. Interacts with PPP1R1A and SMARCB1. Interacts with SMAD7. Interacts with BAG1. Interacts with NOX4.</text>
</comment>
<evidence type="ECO:0000256" key="13">
    <source>
        <dbReference type="ARBA" id="ARBA00023136"/>
    </source>
</evidence>
<keyword evidence="8" id="KW-0256">Endoplasmic reticulum</keyword>
<feature type="compositionally biased region" description="Basic and acidic residues" evidence="17">
    <location>
        <begin position="163"/>
        <end position="175"/>
    </location>
</feature>
<evidence type="ECO:0000256" key="12">
    <source>
        <dbReference type="ARBA" id="ARBA00023128"/>
    </source>
</evidence>
<evidence type="ECO:0000256" key="8">
    <source>
        <dbReference type="ARBA" id="ARBA00022824"/>
    </source>
</evidence>
<comment type="similarity">
    <text evidence="3">Belongs to the PPP1R15 family.</text>
</comment>
<keyword evidence="5" id="KW-0053">Apoptosis</keyword>